<dbReference type="InterPro" id="IPR010982">
    <property type="entry name" value="Lambda_DNA-bd_dom_sf"/>
</dbReference>
<dbReference type="GO" id="GO:0003677">
    <property type="term" value="F:DNA binding"/>
    <property type="evidence" value="ECO:0007669"/>
    <property type="project" value="InterPro"/>
</dbReference>
<dbReference type="KEGG" id="vau:VANGNB10_67p055"/>
<dbReference type="PROSITE" id="PS50943">
    <property type="entry name" value="HTH_CROC1"/>
    <property type="match status" value="1"/>
</dbReference>
<name>A0A3M7LK76_VIBAN</name>
<dbReference type="EMBL" id="RDPI01000322">
    <property type="protein sequence ID" value="MBF4375777.1"/>
    <property type="molecule type" value="Genomic_DNA"/>
</dbReference>
<dbReference type="InterPro" id="IPR014057">
    <property type="entry name" value="HI1420"/>
</dbReference>
<reference evidence="4 5" key="1">
    <citation type="journal article" date="2021" name="PeerJ">
        <title>Analysis of 44 Vibrio anguillarum genomes reveals high genetic diversity.</title>
        <authorList>
            <person name="Hansen M.J."/>
            <person name="Dalsgaard I."/>
        </authorList>
    </citation>
    <scope>NUCLEOTIDE SEQUENCE [LARGE SCALE GENOMIC DNA]</scope>
    <source>
        <strain evidence="3 5">040915-1/1B</strain>
        <strain evidence="2 4">17-16730-2A</strain>
    </source>
</reference>
<gene>
    <name evidence="2" type="ORF">EAY07_18820</name>
    <name evidence="3" type="ORF">EAY46_22555</name>
</gene>
<dbReference type="NCBIfam" id="TIGR02684">
    <property type="entry name" value="dnstrm_HI1420"/>
    <property type="match status" value="1"/>
</dbReference>
<comment type="caution">
    <text evidence="2">The sequence shown here is derived from an EMBL/GenBank/DDBJ whole genome shotgun (WGS) entry which is preliminary data.</text>
</comment>
<proteinExistence type="predicted"/>
<evidence type="ECO:0000313" key="3">
    <source>
        <dbReference type="EMBL" id="MBF4375777.1"/>
    </source>
</evidence>
<dbReference type="EMBL" id="RDOM01000082">
    <property type="protein sequence ID" value="MBF4274036.1"/>
    <property type="molecule type" value="Genomic_DNA"/>
</dbReference>
<dbReference type="InterPro" id="IPR001387">
    <property type="entry name" value="Cro/C1-type_HTH"/>
</dbReference>
<dbReference type="PANTHER" id="PTHR40275">
    <property type="entry name" value="SSL7038 PROTEIN"/>
    <property type="match status" value="1"/>
</dbReference>
<evidence type="ECO:0000313" key="5">
    <source>
        <dbReference type="Proteomes" id="UP000726136"/>
    </source>
</evidence>
<dbReference type="AlphaFoldDB" id="A0A3M7LK76"/>
<dbReference type="Proteomes" id="UP000726136">
    <property type="component" value="Unassembled WGS sequence"/>
</dbReference>
<evidence type="ECO:0000313" key="2">
    <source>
        <dbReference type="EMBL" id="MBF4274036.1"/>
    </source>
</evidence>
<protein>
    <submittedName>
        <fullName evidence="2">Addiction module antidote protein</fullName>
    </submittedName>
</protein>
<dbReference type="Pfam" id="PF21716">
    <property type="entry name" value="dnstrm_HI1420"/>
    <property type="match status" value="1"/>
</dbReference>
<feature type="domain" description="HTH cro/C1-type" evidence="1">
    <location>
        <begin position="53"/>
        <end position="93"/>
    </location>
</feature>
<dbReference type="CDD" id="cd00093">
    <property type="entry name" value="HTH_XRE"/>
    <property type="match status" value="1"/>
</dbReference>
<dbReference type="Proteomes" id="UP000722957">
    <property type="component" value="Unassembled WGS sequence"/>
</dbReference>
<evidence type="ECO:0000313" key="4">
    <source>
        <dbReference type="Proteomes" id="UP000722957"/>
    </source>
</evidence>
<dbReference type="SUPFAM" id="SSF47413">
    <property type="entry name" value="lambda repressor-like DNA-binding domains"/>
    <property type="match status" value="1"/>
</dbReference>
<dbReference type="RefSeq" id="WP_011154656.1">
    <property type="nucleotide sequence ID" value="NZ_CP016256.1"/>
</dbReference>
<keyword evidence="5" id="KW-1185">Reference proteome</keyword>
<evidence type="ECO:0000259" key="1">
    <source>
        <dbReference type="PROSITE" id="PS50943"/>
    </source>
</evidence>
<dbReference type="PANTHER" id="PTHR40275:SF1">
    <property type="entry name" value="SSL7038 PROTEIN"/>
    <property type="match status" value="1"/>
</dbReference>
<dbReference type="Gene3D" id="1.10.260.40">
    <property type="entry name" value="lambda repressor-like DNA-binding domains"/>
    <property type="match status" value="1"/>
</dbReference>
<sequence length="96" mass="10274">MNITRLDDFDPADYLDNAESIQAYIDEAVATGDAAFISQSLGVIARAKGMNTLAEETGLSRETLYRTLSVKGNPNLKTLISITNALGVSVKLGSYC</sequence>
<organism evidence="2 4">
    <name type="scientific">Vibrio anguillarum</name>
    <name type="common">Listonella anguillarum</name>
    <dbReference type="NCBI Taxonomy" id="55601"/>
    <lineage>
        <taxon>Bacteria</taxon>
        <taxon>Pseudomonadati</taxon>
        <taxon>Pseudomonadota</taxon>
        <taxon>Gammaproteobacteria</taxon>
        <taxon>Vibrionales</taxon>
        <taxon>Vibrionaceae</taxon>
        <taxon>Vibrio</taxon>
    </lineage>
</organism>
<accession>A0A3M7LK76</accession>